<dbReference type="Pfam" id="PF00450">
    <property type="entry name" value="Peptidase_S10"/>
    <property type="match status" value="1"/>
</dbReference>
<protein>
    <recommendedName>
        <fullName evidence="10">Carboxypeptidase</fullName>
        <ecNumber evidence="10">3.4.16.-</ecNumber>
    </recommendedName>
</protein>
<dbReference type="GO" id="GO:0005576">
    <property type="term" value="C:extracellular region"/>
    <property type="evidence" value="ECO:0007669"/>
    <property type="project" value="UniProtKB-SubCell"/>
</dbReference>
<evidence type="ECO:0000313" key="12">
    <source>
        <dbReference type="Proteomes" id="UP000655588"/>
    </source>
</evidence>
<dbReference type="EMBL" id="WNWW01000358">
    <property type="protein sequence ID" value="KAF3425769.1"/>
    <property type="molecule type" value="Genomic_DNA"/>
</dbReference>
<dbReference type="InterPro" id="IPR029058">
    <property type="entry name" value="AB_hydrolase_fold"/>
</dbReference>
<dbReference type="GO" id="GO:0004185">
    <property type="term" value="F:serine-type carboxypeptidase activity"/>
    <property type="evidence" value="ECO:0007669"/>
    <property type="project" value="UniProtKB-UniRule"/>
</dbReference>
<evidence type="ECO:0000256" key="9">
    <source>
        <dbReference type="ARBA" id="ARBA00055847"/>
    </source>
</evidence>
<keyword evidence="12" id="KW-1185">Reference proteome</keyword>
<evidence type="ECO:0000256" key="10">
    <source>
        <dbReference type="RuleBase" id="RU361156"/>
    </source>
</evidence>
<keyword evidence="7 10" id="KW-0378">Hydrolase</keyword>
<proteinExistence type="inferred from homology"/>
<sequence length="482" mass="54117">MTTFSNFSNVSLLTRTLSGNYKVAKSHRKSYANLRKITLIIKQYSYLAAKKGFGPGEQEWGYVKVRSTAHMFWWLYFTTANVSSYYEKPLVIWLQGGPGASSTSYGNFEELGPLDIDLKPRNFTWVKNYNVLFIDNPVGTGFSYITTQAGYTTTNTEIANDLLECVKGFLKQLPAFSNVPTYITTESYGGKMGAEFALSWYRAQQKGTIKSNLKGVALGDAWISPIDSVMTWAPFLLATGMVDTAGYEKINEAAVKTKNAVDTKQWATATRLWSYTEGVIAQVTNNIDFYNILTKMEPGNKVSLMERLKSEPTFAQEYSVFSDASLDKLMNGPVKEALQLSSRHGAQSNLVFSKLTGDFMKPVVNIVESLLNETNLKVAVISGHMDLIVDTPGTLRWVEKMQWKNANSWHRSARTALVVKGIIEGYVKSYGNFSMYWINRAGHMVNNLFNHIPFVLFKNHFVVKVPKDNPAAMAWILNKFTS</sequence>
<accession>A0A833RKV0</accession>
<gene>
    <name evidence="11" type="ORF">E2986_10064</name>
</gene>
<reference evidence="11" key="1">
    <citation type="submission" date="2019-11" db="EMBL/GenBank/DDBJ databases">
        <title>The nuclear and mitochondrial genomes of Frieseomelitta varia - a highly eusocial stingless bee (Meliponini) with a permanently sterile worker caste.</title>
        <authorList>
            <person name="Freitas F.C.P."/>
            <person name="Lourenco A.P."/>
            <person name="Nunes F.M.F."/>
            <person name="Paschoal A.R."/>
            <person name="Abreu F.C.P."/>
            <person name="Barbin F.O."/>
            <person name="Bataglia L."/>
            <person name="Cardoso-Junior C.A.M."/>
            <person name="Cervoni M.S."/>
            <person name="Silva S.R."/>
            <person name="Dalarmi F."/>
            <person name="Del Lama M.A."/>
            <person name="Depintor T.S."/>
            <person name="Ferreira K.M."/>
            <person name="Goria P.S."/>
            <person name="Jaskot M.C."/>
            <person name="Lago D.C."/>
            <person name="Luna-Lucena D."/>
            <person name="Moda L.M."/>
            <person name="Nascimento L."/>
            <person name="Pedrino M."/>
            <person name="Rabico F.O."/>
            <person name="Sanches F.C."/>
            <person name="Santos D.E."/>
            <person name="Santos C.G."/>
            <person name="Vieira J."/>
            <person name="Lopes T.F."/>
            <person name="Barchuk A.R."/>
            <person name="Hartfelder K."/>
            <person name="Simoes Z.L.P."/>
            <person name="Bitondi M.M.G."/>
            <person name="Pinheiro D.G."/>
        </authorList>
    </citation>
    <scope>NUCLEOTIDE SEQUENCE</scope>
    <source>
        <strain evidence="11">USP_RPSP 00005682</strain>
        <tissue evidence="11">Whole individual</tissue>
    </source>
</reference>
<name>A0A833RKV0_9HYME</name>
<evidence type="ECO:0000256" key="8">
    <source>
        <dbReference type="ARBA" id="ARBA00023180"/>
    </source>
</evidence>
<keyword evidence="5 10" id="KW-0645">Protease</keyword>
<keyword evidence="8" id="KW-0325">Glycoprotein</keyword>
<dbReference type="InterPro" id="IPR018202">
    <property type="entry name" value="Ser_caboxypep_ser_AS"/>
</dbReference>
<organism evidence="11 12">
    <name type="scientific">Frieseomelitta varia</name>
    <dbReference type="NCBI Taxonomy" id="561572"/>
    <lineage>
        <taxon>Eukaryota</taxon>
        <taxon>Metazoa</taxon>
        <taxon>Ecdysozoa</taxon>
        <taxon>Arthropoda</taxon>
        <taxon>Hexapoda</taxon>
        <taxon>Insecta</taxon>
        <taxon>Pterygota</taxon>
        <taxon>Neoptera</taxon>
        <taxon>Endopterygota</taxon>
        <taxon>Hymenoptera</taxon>
        <taxon>Apocrita</taxon>
        <taxon>Aculeata</taxon>
        <taxon>Apoidea</taxon>
        <taxon>Anthophila</taxon>
        <taxon>Apidae</taxon>
        <taxon>Frieseomelitta</taxon>
    </lineage>
</organism>
<keyword evidence="4 10" id="KW-0121">Carboxypeptidase</keyword>
<evidence type="ECO:0000256" key="3">
    <source>
        <dbReference type="ARBA" id="ARBA00022525"/>
    </source>
</evidence>
<dbReference type="PROSITE" id="PS00131">
    <property type="entry name" value="CARBOXYPEPT_SER_SER"/>
    <property type="match status" value="1"/>
</dbReference>
<dbReference type="PRINTS" id="PR00724">
    <property type="entry name" value="CRBOXYPTASEC"/>
</dbReference>
<dbReference type="InterPro" id="IPR001563">
    <property type="entry name" value="Peptidase_S10"/>
</dbReference>
<evidence type="ECO:0000256" key="6">
    <source>
        <dbReference type="ARBA" id="ARBA00022729"/>
    </source>
</evidence>
<dbReference type="SUPFAM" id="SSF53474">
    <property type="entry name" value="alpha/beta-Hydrolases"/>
    <property type="match status" value="1"/>
</dbReference>
<dbReference type="EC" id="3.4.16.-" evidence="10"/>
<evidence type="ECO:0000256" key="7">
    <source>
        <dbReference type="ARBA" id="ARBA00022801"/>
    </source>
</evidence>
<comment type="subcellular location">
    <subcellularLocation>
        <location evidence="1">Secreted</location>
    </subcellularLocation>
</comment>
<dbReference type="GO" id="GO:0006508">
    <property type="term" value="P:proteolysis"/>
    <property type="evidence" value="ECO:0007669"/>
    <property type="project" value="UniProtKB-KW"/>
</dbReference>
<dbReference type="AlphaFoldDB" id="A0A833RKV0"/>
<comment type="caution">
    <text evidence="11">The sequence shown here is derived from an EMBL/GenBank/DDBJ whole genome shotgun (WGS) entry which is preliminary data.</text>
</comment>
<keyword evidence="3" id="KW-0964">Secreted</keyword>
<evidence type="ECO:0000313" key="11">
    <source>
        <dbReference type="EMBL" id="KAF3425769.1"/>
    </source>
</evidence>
<dbReference type="Proteomes" id="UP000655588">
    <property type="component" value="Unassembled WGS sequence"/>
</dbReference>
<dbReference type="Gene3D" id="3.40.50.1820">
    <property type="entry name" value="alpha/beta hydrolase"/>
    <property type="match status" value="1"/>
</dbReference>
<evidence type="ECO:0000256" key="4">
    <source>
        <dbReference type="ARBA" id="ARBA00022645"/>
    </source>
</evidence>
<dbReference type="FunFam" id="3.40.50.1820:FF:000075">
    <property type="entry name" value="Carboxypeptidase"/>
    <property type="match status" value="1"/>
</dbReference>
<evidence type="ECO:0000256" key="1">
    <source>
        <dbReference type="ARBA" id="ARBA00004613"/>
    </source>
</evidence>
<dbReference type="PANTHER" id="PTHR11802:SF3">
    <property type="entry name" value="RETINOID-INDUCIBLE SERINE CARBOXYPEPTIDASE"/>
    <property type="match status" value="1"/>
</dbReference>
<comment type="similarity">
    <text evidence="2 10">Belongs to the peptidase S10 family.</text>
</comment>
<comment type="function">
    <text evidence="9">May be involved in vascular wall and kidney homeostasis.</text>
</comment>
<evidence type="ECO:0000256" key="2">
    <source>
        <dbReference type="ARBA" id="ARBA00009431"/>
    </source>
</evidence>
<keyword evidence="6" id="KW-0732">Signal</keyword>
<evidence type="ECO:0000256" key="5">
    <source>
        <dbReference type="ARBA" id="ARBA00022670"/>
    </source>
</evidence>
<dbReference type="PANTHER" id="PTHR11802">
    <property type="entry name" value="SERINE PROTEASE FAMILY S10 SERINE CARBOXYPEPTIDASE"/>
    <property type="match status" value="1"/>
</dbReference>